<dbReference type="GO" id="GO:0019205">
    <property type="term" value="F:nucleobase-containing compound kinase activity"/>
    <property type="evidence" value="ECO:0007669"/>
    <property type="project" value="InterPro"/>
</dbReference>
<dbReference type="GO" id="GO:0006139">
    <property type="term" value="P:nucleobase-containing compound metabolic process"/>
    <property type="evidence" value="ECO:0007669"/>
    <property type="project" value="InterPro"/>
</dbReference>
<dbReference type="PRINTS" id="PR00094">
    <property type="entry name" value="ADENYLTKNASE"/>
</dbReference>
<dbReference type="SUPFAM" id="SSF52540">
    <property type="entry name" value="P-loop containing nucleoside triphosphate hydrolases"/>
    <property type="match status" value="2"/>
</dbReference>
<dbReference type="OMA" id="LATEWIM"/>
<organism evidence="5">
    <name type="scientific">Lepeophtheirus salmonis</name>
    <name type="common">Salmon louse</name>
    <name type="synonym">Caligus salmonis</name>
    <dbReference type="NCBI Taxonomy" id="72036"/>
    <lineage>
        <taxon>Eukaryota</taxon>
        <taxon>Metazoa</taxon>
        <taxon>Ecdysozoa</taxon>
        <taxon>Arthropoda</taxon>
        <taxon>Crustacea</taxon>
        <taxon>Multicrustacea</taxon>
        <taxon>Hexanauplia</taxon>
        <taxon>Copepoda</taxon>
        <taxon>Siphonostomatoida</taxon>
        <taxon>Caligidae</taxon>
        <taxon>Lepeophtheirus</taxon>
    </lineage>
</organism>
<evidence type="ECO:0000256" key="2">
    <source>
        <dbReference type="ARBA" id="ARBA00022741"/>
    </source>
</evidence>
<keyword evidence="2" id="KW-0547">Nucleotide-binding</keyword>
<dbReference type="AlphaFoldDB" id="A0A0K2U2S4"/>
<evidence type="ECO:0000256" key="1">
    <source>
        <dbReference type="ARBA" id="ARBA00022679"/>
    </source>
</evidence>
<dbReference type="InterPro" id="IPR000850">
    <property type="entry name" value="Adenylat/UMP-CMP_kin"/>
</dbReference>
<dbReference type="OrthoDB" id="6436361at2759"/>
<accession>A0A0K2U2S4</accession>
<keyword evidence="1 4" id="KW-0808">Transferase</keyword>
<reference evidence="5" key="1">
    <citation type="submission" date="2014-05" db="EMBL/GenBank/DDBJ databases">
        <authorList>
            <person name="Chronopoulou M."/>
        </authorList>
    </citation>
    <scope>NUCLEOTIDE SEQUENCE</scope>
    <source>
        <tissue evidence="5">Whole organism</tissue>
    </source>
</reference>
<evidence type="ECO:0000256" key="3">
    <source>
        <dbReference type="ARBA" id="ARBA00022777"/>
    </source>
</evidence>
<dbReference type="GO" id="GO:0005524">
    <property type="term" value="F:ATP binding"/>
    <property type="evidence" value="ECO:0007669"/>
    <property type="project" value="InterPro"/>
</dbReference>
<name>A0A0K2U2S4_LEPSM</name>
<evidence type="ECO:0000256" key="4">
    <source>
        <dbReference type="RuleBase" id="RU003330"/>
    </source>
</evidence>
<dbReference type="Gene3D" id="3.40.50.300">
    <property type="entry name" value="P-loop containing nucleotide triphosphate hydrolases"/>
    <property type="match status" value="2"/>
</dbReference>
<dbReference type="EMBL" id="HACA01014625">
    <property type="protein sequence ID" value="CDW31986.1"/>
    <property type="molecule type" value="Transcribed_RNA"/>
</dbReference>
<sequence length="475" mass="54339">MGICLDTEYNPNLFEEDVNGSSGERITPVRNKLLTSNDDVLINVPVIFVLGGPGSGKISHCEAYAERHGCVHIGMTDEVDQMLRNIDVVDYNALPKEDVLNRLIDNMEERPSNKCYLISGYPRNMNDLGFYLEKIGRVDGVIFINWHESSLENQIRYGASIGQIEEDLALAEFENFKSRVISVTEYFDYKSLLHEISGDRKPEFVYEDFENCVFSILDIEDEENILLCPRPITAGSYRYFKNKHFATSNTEVSSSPHLQRLNGVREVPKTFSLIYIIGGPGSTKTNIVKNSIMSDLKDWHVISTGEVIFKYLSEHESDEEAEELMAKVRKGESFPNDHVMDIILNEINRNPGFKGYVLVGFPRDIEQTKSFEKKINFHPPAVLIDCSELTLSQNLGRRNGRPDDNLYAYKMRLNIFRKSTLPLLKHLDDHKRLHIIDGDASDERIKSRIRDILISLVKELAGEDDWTKDIQHDEI</sequence>
<dbReference type="PANTHER" id="PTHR23359">
    <property type="entry name" value="NUCLEOTIDE KINASE"/>
    <property type="match status" value="1"/>
</dbReference>
<dbReference type="InterPro" id="IPR027417">
    <property type="entry name" value="P-loop_NTPase"/>
</dbReference>
<protein>
    <submittedName>
        <fullName evidence="5">Adenylate kinase isoenzyme 5like [Bombus terrestris]</fullName>
    </submittedName>
</protein>
<comment type="similarity">
    <text evidence="4">Belongs to the adenylate kinase family.</text>
</comment>
<dbReference type="Pfam" id="PF00406">
    <property type="entry name" value="ADK"/>
    <property type="match status" value="2"/>
</dbReference>
<proteinExistence type="inferred from homology"/>
<keyword evidence="3 4" id="KW-0418">Kinase</keyword>
<evidence type="ECO:0000313" key="5">
    <source>
        <dbReference type="EMBL" id="CDW31986.1"/>
    </source>
</evidence>